<dbReference type="Proteomes" id="UP001362999">
    <property type="component" value="Unassembled WGS sequence"/>
</dbReference>
<evidence type="ECO:0000313" key="3">
    <source>
        <dbReference type="Proteomes" id="UP001362999"/>
    </source>
</evidence>
<evidence type="ECO:0000313" key="2">
    <source>
        <dbReference type="EMBL" id="KAK6993149.1"/>
    </source>
</evidence>
<reference evidence="2 3" key="1">
    <citation type="journal article" date="2024" name="J Genomics">
        <title>Draft genome sequencing and assembly of Favolaschia claudopus CIRM-BRFM 2984 isolated from oak limbs.</title>
        <authorList>
            <person name="Navarro D."/>
            <person name="Drula E."/>
            <person name="Chaduli D."/>
            <person name="Cazenave R."/>
            <person name="Ahrendt S."/>
            <person name="Wang J."/>
            <person name="Lipzen A."/>
            <person name="Daum C."/>
            <person name="Barry K."/>
            <person name="Grigoriev I.V."/>
            <person name="Favel A."/>
            <person name="Rosso M.N."/>
            <person name="Martin F."/>
        </authorList>
    </citation>
    <scope>NUCLEOTIDE SEQUENCE [LARGE SCALE GENOMIC DNA]</scope>
    <source>
        <strain evidence="2 3">CIRM-BRFM 2984</strain>
    </source>
</reference>
<dbReference type="AlphaFoldDB" id="A0AAV9ZWN9"/>
<sequence>MARSVRKIPPKWDFARKIAFLVAWALWCAFPTFYVQFLLDFPVVGILNQILGLKCGFFARGIKCLHRIPDPYKKIEIYSLNVSRLLLTGLGVVENLRPVTPHQDLCRNV</sequence>
<gene>
    <name evidence="2" type="ORF">R3P38DRAFT_3076308</name>
</gene>
<keyword evidence="1" id="KW-0812">Transmembrane</keyword>
<keyword evidence="1" id="KW-0472">Membrane</keyword>
<name>A0AAV9ZWN9_9AGAR</name>
<comment type="caution">
    <text evidence="2">The sequence shown here is derived from an EMBL/GenBank/DDBJ whole genome shotgun (WGS) entry which is preliminary data.</text>
</comment>
<dbReference type="EMBL" id="JAWWNJ010000103">
    <property type="protein sequence ID" value="KAK6993149.1"/>
    <property type="molecule type" value="Genomic_DNA"/>
</dbReference>
<feature type="transmembrane region" description="Helical" evidence="1">
    <location>
        <begin position="20"/>
        <end position="39"/>
    </location>
</feature>
<feature type="non-terminal residue" evidence="2">
    <location>
        <position position="109"/>
    </location>
</feature>
<organism evidence="2 3">
    <name type="scientific">Favolaschia claudopus</name>
    <dbReference type="NCBI Taxonomy" id="2862362"/>
    <lineage>
        <taxon>Eukaryota</taxon>
        <taxon>Fungi</taxon>
        <taxon>Dikarya</taxon>
        <taxon>Basidiomycota</taxon>
        <taxon>Agaricomycotina</taxon>
        <taxon>Agaricomycetes</taxon>
        <taxon>Agaricomycetidae</taxon>
        <taxon>Agaricales</taxon>
        <taxon>Marasmiineae</taxon>
        <taxon>Mycenaceae</taxon>
        <taxon>Favolaschia</taxon>
    </lineage>
</organism>
<proteinExistence type="predicted"/>
<keyword evidence="1" id="KW-1133">Transmembrane helix</keyword>
<protein>
    <submittedName>
        <fullName evidence="2">Uncharacterized protein</fullName>
    </submittedName>
</protein>
<evidence type="ECO:0000256" key="1">
    <source>
        <dbReference type="SAM" id="Phobius"/>
    </source>
</evidence>
<accession>A0AAV9ZWN9</accession>
<keyword evidence="3" id="KW-1185">Reference proteome</keyword>